<evidence type="ECO:0000313" key="6">
    <source>
        <dbReference type="Proteomes" id="UP000008810"/>
    </source>
</evidence>
<feature type="domain" description="DUF630" evidence="3">
    <location>
        <begin position="1"/>
        <end position="59"/>
    </location>
</feature>
<dbReference type="RefSeq" id="XP_003578038.1">
    <property type="nucleotide sequence ID" value="XM_003577990.1"/>
</dbReference>
<evidence type="ECO:0000259" key="2">
    <source>
        <dbReference type="Pfam" id="PF04782"/>
    </source>
</evidence>
<feature type="region of interest" description="Disordered" evidence="1">
    <location>
        <begin position="635"/>
        <end position="665"/>
    </location>
</feature>
<dbReference type="EMBL" id="CM000883">
    <property type="protein sequence ID" value="KQJ90017.1"/>
    <property type="molecule type" value="Genomic_DNA"/>
</dbReference>
<dbReference type="FunCoup" id="A0A0Q3PKU6">
    <property type="interactions" value="220"/>
</dbReference>
<dbReference type="InterPro" id="IPR006867">
    <property type="entry name" value="DUF632"/>
</dbReference>
<dbReference type="OrthoDB" id="630504at2759"/>
<evidence type="ECO:0000256" key="1">
    <source>
        <dbReference type="SAM" id="MobiDB-lite"/>
    </source>
</evidence>
<dbReference type="Pfam" id="PF04783">
    <property type="entry name" value="DUF630"/>
    <property type="match status" value="1"/>
</dbReference>
<sequence length="712" mass="78792">MGSSVSKHDSKEALQLCKGRLKYIVQAIDARYALSAAHLLYEQSLHNVGIALRQFVESHNDGDLGKSPRSSPSPLQPADGAKFSPVLVPGSFDVSCMRSEISPSLTVRVNPNDASFSKEGQPIPISCPSPLSSDVCSSWDFFDPNDVIQNSASHVPENSVNSRVGSLEDFRHTNERDLASSIGDTSQIAEIQEELGTYGCKQVDDNYDSPNLNNNDCNEIEIAGMHLPNDSSSSLMKGHDQVRTLVEEGQNPICMGNNGKNDAYYNKANVPNGSSERGENKGNFLSDVKELEHLFTRAAESCHEVSKMLETRKIRLGVSSQLTGKSSGALSLSSSLVCCKAGNAASHELEQHATKVIARNRSLSSRSSSSKNPLLLSAQQDDDSPESCSDFVEEFGMISGSHASSLDRLYAWERKLYDELKSSEPVEKIYDKKCGQLLHQFARDANVRQVDKTRATVKELYSRLMVRKEVLYIISKLIEKLRDEELQPQLLELLQGLMRMWSMMQEVHQMQQIIISLADTKSSSVSPPSESHKHTLMNLITELEFFYTSLINWVDAYKSYVGGLHSWLQKCVVEPRHPSRGRRLTLSPREHLAPPLFVLFEDWSTGISSLPSEEPWDSIKNLIADLKKMYKHQAEHKLAKKKPSDSGVDANTGKSVADGGKSETESKLATLQDGLTTMFSGLSELSGAMASLSENVKRETEIAQEAYTIGRR</sequence>
<accession>A0A0Q3PKU6</accession>
<reference evidence="4" key="2">
    <citation type="submission" date="2017-06" db="EMBL/GenBank/DDBJ databases">
        <title>WGS assembly of Brachypodium distachyon.</title>
        <authorList>
            <consortium name="The International Brachypodium Initiative"/>
            <person name="Lucas S."/>
            <person name="Harmon-Smith M."/>
            <person name="Lail K."/>
            <person name="Tice H."/>
            <person name="Grimwood J."/>
            <person name="Bruce D."/>
            <person name="Barry K."/>
            <person name="Shu S."/>
            <person name="Lindquist E."/>
            <person name="Wang M."/>
            <person name="Pitluck S."/>
            <person name="Vogel J.P."/>
            <person name="Garvin D.F."/>
            <person name="Mockler T.C."/>
            <person name="Schmutz J."/>
            <person name="Rokhsar D."/>
            <person name="Bevan M.W."/>
        </authorList>
    </citation>
    <scope>NUCLEOTIDE SEQUENCE</scope>
    <source>
        <strain evidence="4">Bd21</strain>
    </source>
</reference>
<feature type="domain" description="DUF632" evidence="2">
    <location>
        <begin position="286"/>
        <end position="627"/>
    </location>
</feature>
<dbReference type="InterPro" id="IPR006868">
    <property type="entry name" value="DUF630"/>
</dbReference>
<dbReference type="EnsemblPlants" id="KQJ90017">
    <property type="protein sequence ID" value="KQJ90017"/>
    <property type="gene ID" value="BRADI_4g29000v3"/>
</dbReference>
<feature type="region of interest" description="Disordered" evidence="1">
    <location>
        <begin position="360"/>
        <end position="387"/>
    </location>
</feature>
<dbReference type="Proteomes" id="UP000008810">
    <property type="component" value="Chromosome 4"/>
</dbReference>
<proteinExistence type="predicted"/>
<evidence type="ECO:0000313" key="4">
    <source>
        <dbReference type="EMBL" id="KQJ90017.1"/>
    </source>
</evidence>
<dbReference type="AlphaFoldDB" id="A0A0Q3PKU6"/>
<evidence type="ECO:0000313" key="5">
    <source>
        <dbReference type="EnsemblPlants" id="KQJ90017"/>
    </source>
</evidence>
<dbReference type="Pfam" id="PF04782">
    <property type="entry name" value="DUF632"/>
    <property type="match status" value="1"/>
</dbReference>
<gene>
    <name evidence="5" type="primary">LOC100838526</name>
    <name evidence="4" type="ORF">BRADI_4g29000v3</name>
</gene>
<dbReference type="STRING" id="15368.A0A0Q3PKU6"/>
<dbReference type="PANTHER" id="PTHR21450:SF10">
    <property type="entry name" value="OS09G0368900 PROTEIN"/>
    <property type="match status" value="1"/>
</dbReference>
<feature type="compositionally biased region" description="Low complexity" evidence="1">
    <location>
        <begin position="360"/>
        <end position="377"/>
    </location>
</feature>
<dbReference type="KEGG" id="bdi:100838526"/>
<feature type="region of interest" description="Disordered" evidence="1">
    <location>
        <begin position="61"/>
        <end position="82"/>
    </location>
</feature>
<keyword evidence="6" id="KW-1185">Reference proteome</keyword>
<name>A0A0Q3PKU6_BRADI</name>
<evidence type="ECO:0000259" key="3">
    <source>
        <dbReference type="Pfam" id="PF04783"/>
    </source>
</evidence>
<dbReference type="Gramene" id="KQJ90017">
    <property type="protein sequence ID" value="KQJ90017"/>
    <property type="gene ID" value="BRADI_4g29000v3"/>
</dbReference>
<reference evidence="4 5" key="1">
    <citation type="journal article" date="2010" name="Nature">
        <title>Genome sequencing and analysis of the model grass Brachypodium distachyon.</title>
        <authorList>
            <consortium name="International Brachypodium Initiative"/>
        </authorList>
    </citation>
    <scope>NUCLEOTIDE SEQUENCE [LARGE SCALE GENOMIC DNA]</scope>
    <source>
        <strain evidence="4 5">Bd21</strain>
    </source>
</reference>
<dbReference type="PANTHER" id="PTHR21450">
    <property type="entry name" value="PROTEIN ALTERED PHOSPHATE STARVATION RESPONSE 1"/>
    <property type="match status" value="1"/>
</dbReference>
<dbReference type="GeneID" id="100838526"/>
<protein>
    <recommendedName>
        <fullName evidence="7">DUF632 domain-containing protein</fullName>
    </recommendedName>
</protein>
<evidence type="ECO:0008006" key="7">
    <source>
        <dbReference type="Google" id="ProtNLM"/>
    </source>
</evidence>
<organism evidence="4">
    <name type="scientific">Brachypodium distachyon</name>
    <name type="common">Purple false brome</name>
    <name type="synonym">Trachynia distachya</name>
    <dbReference type="NCBI Taxonomy" id="15368"/>
    <lineage>
        <taxon>Eukaryota</taxon>
        <taxon>Viridiplantae</taxon>
        <taxon>Streptophyta</taxon>
        <taxon>Embryophyta</taxon>
        <taxon>Tracheophyta</taxon>
        <taxon>Spermatophyta</taxon>
        <taxon>Magnoliopsida</taxon>
        <taxon>Liliopsida</taxon>
        <taxon>Poales</taxon>
        <taxon>Poaceae</taxon>
        <taxon>BOP clade</taxon>
        <taxon>Pooideae</taxon>
        <taxon>Stipodae</taxon>
        <taxon>Brachypodieae</taxon>
        <taxon>Brachypodium</taxon>
    </lineage>
</organism>
<reference evidence="5" key="3">
    <citation type="submission" date="2018-08" db="UniProtKB">
        <authorList>
            <consortium name="EnsemblPlants"/>
        </authorList>
    </citation>
    <scope>IDENTIFICATION</scope>
    <source>
        <strain evidence="5">cv. Bd21</strain>
    </source>
</reference>